<keyword evidence="3 4" id="KW-0408">Iron</keyword>
<dbReference type="PANTHER" id="PTHR47991">
    <property type="entry name" value="OXOGLUTARATE/IRON-DEPENDENT DIOXYGENASE"/>
    <property type="match status" value="1"/>
</dbReference>
<dbReference type="InterPro" id="IPR027443">
    <property type="entry name" value="IPNS-like_sf"/>
</dbReference>
<feature type="domain" description="Fe2OG dioxygenase" evidence="5">
    <location>
        <begin position="191"/>
        <end position="290"/>
    </location>
</feature>
<name>A0AA38W3M2_9ASTR</name>
<evidence type="ECO:0000256" key="3">
    <source>
        <dbReference type="ARBA" id="ARBA00023004"/>
    </source>
</evidence>
<dbReference type="EMBL" id="JARYMX010000005">
    <property type="protein sequence ID" value="KAJ9547642.1"/>
    <property type="molecule type" value="Genomic_DNA"/>
</dbReference>
<keyword evidence="2 4" id="KW-0479">Metal-binding</keyword>
<dbReference type="Pfam" id="PF14226">
    <property type="entry name" value="DIOX_N"/>
    <property type="match status" value="1"/>
</dbReference>
<dbReference type="InterPro" id="IPR044861">
    <property type="entry name" value="IPNS-like_FE2OG_OXY"/>
</dbReference>
<comment type="similarity">
    <text evidence="1 4">Belongs to the iron/ascorbate-dependent oxidoreductase family.</text>
</comment>
<organism evidence="6 7">
    <name type="scientific">Centaurea solstitialis</name>
    <name type="common">yellow star-thistle</name>
    <dbReference type="NCBI Taxonomy" id="347529"/>
    <lineage>
        <taxon>Eukaryota</taxon>
        <taxon>Viridiplantae</taxon>
        <taxon>Streptophyta</taxon>
        <taxon>Embryophyta</taxon>
        <taxon>Tracheophyta</taxon>
        <taxon>Spermatophyta</taxon>
        <taxon>Magnoliopsida</taxon>
        <taxon>eudicotyledons</taxon>
        <taxon>Gunneridae</taxon>
        <taxon>Pentapetalae</taxon>
        <taxon>asterids</taxon>
        <taxon>campanulids</taxon>
        <taxon>Asterales</taxon>
        <taxon>Asteraceae</taxon>
        <taxon>Carduoideae</taxon>
        <taxon>Cardueae</taxon>
        <taxon>Centaureinae</taxon>
        <taxon>Centaurea</taxon>
    </lineage>
</organism>
<dbReference type="PROSITE" id="PS51471">
    <property type="entry name" value="FE2OG_OXY"/>
    <property type="match status" value="1"/>
</dbReference>
<dbReference type="InterPro" id="IPR050295">
    <property type="entry name" value="Plant_2OG-oxidoreductases"/>
</dbReference>
<keyword evidence="4" id="KW-0560">Oxidoreductase</keyword>
<dbReference type="InterPro" id="IPR005123">
    <property type="entry name" value="Oxoglu/Fe-dep_dioxygenase_dom"/>
</dbReference>
<gene>
    <name evidence="6" type="ORF">OSB04_020185</name>
</gene>
<evidence type="ECO:0000313" key="6">
    <source>
        <dbReference type="EMBL" id="KAJ9547642.1"/>
    </source>
</evidence>
<evidence type="ECO:0000256" key="4">
    <source>
        <dbReference type="RuleBase" id="RU003682"/>
    </source>
</evidence>
<comment type="caution">
    <text evidence="6">The sequence shown here is derived from an EMBL/GenBank/DDBJ whole genome shotgun (WGS) entry which is preliminary data.</text>
</comment>
<keyword evidence="7" id="KW-1185">Reference proteome</keyword>
<accession>A0AA38W3M2</accession>
<protein>
    <recommendedName>
        <fullName evidence="5">Fe2OG dioxygenase domain-containing protein</fullName>
    </recommendedName>
</protein>
<reference evidence="6" key="1">
    <citation type="submission" date="2023-03" db="EMBL/GenBank/DDBJ databases">
        <title>Chromosome-scale reference genome and RAD-based genetic map of yellow starthistle (Centaurea solstitialis) reveal putative structural variation and QTLs associated with invader traits.</title>
        <authorList>
            <person name="Reatini B."/>
            <person name="Cang F.A."/>
            <person name="Jiang Q."/>
            <person name="Mckibben M.T.W."/>
            <person name="Barker M.S."/>
            <person name="Rieseberg L.H."/>
            <person name="Dlugosch K.M."/>
        </authorList>
    </citation>
    <scope>NUCLEOTIDE SEQUENCE</scope>
    <source>
        <strain evidence="6">CAN-66</strain>
        <tissue evidence="6">Leaf</tissue>
    </source>
</reference>
<dbReference type="SUPFAM" id="SSF51197">
    <property type="entry name" value="Clavaminate synthase-like"/>
    <property type="match status" value="1"/>
</dbReference>
<evidence type="ECO:0000313" key="7">
    <source>
        <dbReference type="Proteomes" id="UP001172457"/>
    </source>
</evidence>
<evidence type="ECO:0000259" key="5">
    <source>
        <dbReference type="PROSITE" id="PS51471"/>
    </source>
</evidence>
<evidence type="ECO:0000256" key="1">
    <source>
        <dbReference type="ARBA" id="ARBA00008056"/>
    </source>
</evidence>
<dbReference type="Proteomes" id="UP001172457">
    <property type="component" value="Chromosome 5"/>
</dbReference>
<proteinExistence type="inferred from homology"/>
<dbReference type="AlphaFoldDB" id="A0AA38W3M2"/>
<dbReference type="GO" id="GO:0016705">
    <property type="term" value="F:oxidoreductase activity, acting on paired donors, with incorporation or reduction of molecular oxygen"/>
    <property type="evidence" value="ECO:0007669"/>
    <property type="project" value="UniProtKB-ARBA"/>
</dbReference>
<sequence length="343" mass="38950">MENLISNWCNTVKSLPQEYIFPEDTRPGDKIVPNFENCPIIDLEKADSGDRNDVIQQILQASQDCGLFQVINHGISEDLLKDTMGLEKEFFNLPNEDKASLYSLDPSKSCRLYSSSFDYAGETVHRWRDVLKHNAHPLEEWVDLWPQKPSKYRDVVGKYSVELRNLSLRILEMIREGLELNPGYFGDELTGAQALLLNHYPPCPEPSLALGISKHCDPNIITILYQEDVGGLQVMKDGQWVEVEPVPNALVVLIGHLLKVVSNGKLESAEHRAVTNAKESRYTIGSSINPRSKDVVIEPAKALLEKHDCRPLYRAFTYKDYHQVYKEKRGEGEPTLEVFKIEG</sequence>
<evidence type="ECO:0000256" key="2">
    <source>
        <dbReference type="ARBA" id="ARBA00022723"/>
    </source>
</evidence>
<dbReference type="InterPro" id="IPR026992">
    <property type="entry name" value="DIOX_N"/>
</dbReference>
<dbReference type="Gene3D" id="2.60.120.330">
    <property type="entry name" value="B-lactam Antibiotic, Isopenicillin N Synthase, Chain"/>
    <property type="match status" value="1"/>
</dbReference>
<dbReference type="Pfam" id="PF03171">
    <property type="entry name" value="2OG-FeII_Oxy"/>
    <property type="match status" value="1"/>
</dbReference>
<dbReference type="GO" id="GO:0046872">
    <property type="term" value="F:metal ion binding"/>
    <property type="evidence" value="ECO:0007669"/>
    <property type="project" value="UniProtKB-KW"/>
</dbReference>